<gene>
    <name evidence="5" type="ORF">CR513_14494</name>
</gene>
<keyword evidence="6" id="KW-1185">Reference proteome</keyword>
<dbReference type="GO" id="GO:0003779">
    <property type="term" value="F:actin binding"/>
    <property type="evidence" value="ECO:0007669"/>
    <property type="project" value="InterPro"/>
</dbReference>
<evidence type="ECO:0000256" key="2">
    <source>
        <dbReference type="SAM" id="Coils"/>
    </source>
</evidence>
<accession>A0A371HH13</accession>
<dbReference type="PANTHER" id="PTHR47357">
    <property type="entry name" value="COP1-INTERACTIVE PROTEIN 1"/>
    <property type="match status" value="1"/>
</dbReference>
<protein>
    <recommendedName>
        <fullName evidence="4">NAB domain-containing protein</fullName>
    </recommendedName>
</protein>
<evidence type="ECO:0000256" key="3">
    <source>
        <dbReference type="SAM" id="MobiDB-lite"/>
    </source>
</evidence>
<organism evidence="5 6">
    <name type="scientific">Mucuna pruriens</name>
    <name type="common">Velvet bean</name>
    <name type="synonym">Dolichos pruriens</name>
    <dbReference type="NCBI Taxonomy" id="157652"/>
    <lineage>
        <taxon>Eukaryota</taxon>
        <taxon>Viridiplantae</taxon>
        <taxon>Streptophyta</taxon>
        <taxon>Embryophyta</taxon>
        <taxon>Tracheophyta</taxon>
        <taxon>Spermatophyta</taxon>
        <taxon>Magnoliopsida</taxon>
        <taxon>eudicotyledons</taxon>
        <taxon>Gunneridae</taxon>
        <taxon>Pentapetalae</taxon>
        <taxon>rosids</taxon>
        <taxon>fabids</taxon>
        <taxon>Fabales</taxon>
        <taxon>Fabaceae</taxon>
        <taxon>Papilionoideae</taxon>
        <taxon>50 kb inversion clade</taxon>
        <taxon>NPAAA clade</taxon>
        <taxon>indigoferoid/millettioid clade</taxon>
        <taxon>Phaseoleae</taxon>
        <taxon>Mucuna</taxon>
    </lineage>
</organism>
<dbReference type="GO" id="GO:0005200">
    <property type="term" value="F:structural constituent of cytoskeleton"/>
    <property type="evidence" value="ECO:0007669"/>
    <property type="project" value="TreeGrafter"/>
</dbReference>
<name>A0A371HH13_MUCPR</name>
<dbReference type="OrthoDB" id="10255522at2759"/>
<comment type="caution">
    <text evidence="5">The sequence shown here is derived from an EMBL/GenBank/DDBJ whole genome shotgun (WGS) entry which is preliminary data.</text>
</comment>
<reference evidence="5" key="1">
    <citation type="submission" date="2018-05" db="EMBL/GenBank/DDBJ databases">
        <title>Draft genome of Mucuna pruriens seed.</title>
        <authorList>
            <person name="Nnadi N.E."/>
            <person name="Vos R."/>
            <person name="Hasami M.H."/>
            <person name="Devisetty U.K."/>
            <person name="Aguiy J.C."/>
        </authorList>
    </citation>
    <scope>NUCLEOTIDE SEQUENCE [LARGE SCALE GENOMIC DNA]</scope>
    <source>
        <strain evidence="5">JCA_2017</strain>
    </source>
</reference>
<evidence type="ECO:0000256" key="1">
    <source>
        <dbReference type="ARBA" id="ARBA00023054"/>
    </source>
</evidence>
<feature type="coiled-coil region" evidence="2">
    <location>
        <begin position="324"/>
        <end position="358"/>
    </location>
</feature>
<proteinExistence type="predicted"/>
<dbReference type="PANTHER" id="PTHR47357:SF4">
    <property type="entry name" value="MYOSIN HEAVY CHAIN-LIKE PROTEIN"/>
    <property type="match status" value="1"/>
</dbReference>
<feature type="non-terminal residue" evidence="5">
    <location>
        <position position="1"/>
    </location>
</feature>
<sequence length="447" mass="51795">MVKLVKKEEQSKKEGSPRKEKELGGLFEDFYNQYQSLYSLYGRLTGEHVKASPCVLDRLSSVSSSSSECDYFSAEELDVTTDITFSRDKERSTLSTNTPQVFLKTQASNQFEEQLSTHAREVKLLCEKNSELHGRVLELELSLRESEETVSVLQAKLKTNEDHSASKVGELMARISKLEQEAKSLRKQKGKMEEKIRRSNRNEASSQKKDFADQINFMQQKLDSVSNRNKELEAQLEREREQVSRCLVRIENLGENLAESKSIEKNLVKEKECFLARIKDLELEMESRCSKERDLVDRNGELVRAMAQRGEEISELVREHESCKEEASTHAKALKCEVENLRMKLDTLKEEKEDQELLLREKVWKLEAKVSKEGGEKLNLMKAVSQLERKVGKLDKNLREKNDELIGLGEKKREAIRQLCLLVEFHRNRCVYLNDLMSKRRVISNRK</sequence>
<dbReference type="GO" id="GO:0005856">
    <property type="term" value="C:cytoskeleton"/>
    <property type="evidence" value="ECO:0007669"/>
    <property type="project" value="TreeGrafter"/>
</dbReference>
<dbReference type="InterPro" id="IPR011684">
    <property type="entry name" value="NAB"/>
</dbReference>
<dbReference type="PROSITE" id="PS51774">
    <property type="entry name" value="NAB"/>
    <property type="match status" value="1"/>
</dbReference>
<evidence type="ECO:0000313" key="5">
    <source>
        <dbReference type="EMBL" id="RDY02097.1"/>
    </source>
</evidence>
<evidence type="ECO:0000313" key="6">
    <source>
        <dbReference type="Proteomes" id="UP000257109"/>
    </source>
</evidence>
<feature type="region of interest" description="Disordered" evidence="3">
    <location>
        <begin position="1"/>
        <end position="20"/>
    </location>
</feature>
<feature type="domain" description="NAB" evidence="4">
    <location>
        <begin position="1"/>
        <end position="48"/>
    </location>
</feature>
<dbReference type="AlphaFoldDB" id="A0A371HH13"/>
<dbReference type="EMBL" id="QJKJ01002602">
    <property type="protein sequence ID" value="RDY02097.1"/>
    <property type="molecule type" value="Genomic_DNA"/>
</dbReference>
<dbReference type="Proteomes" id="UP000257109">
    <property type="component" value="Unassembled WGS sequence"/>
</dbReference>
<evidence type="ECO:0000259" key="4">
    <source>
        <dbReference type="PROSITE" id="PS51774"/>
    </source>
</evidence>
<feature type="region of interest" description="Disordered" evidence="3">
    <location>
        <begin position="185"/>
        <end position="208"/>
    </location>
</feature>
<keyword evidence="1 2" id="KW-0175">Coiled coil</keyword>